<keyword evidence="5" id="KW-0540">Nuclease</keyword>
<dbReference type="PANTHER" id="PTHR30408">
    <property type="entry name" value="TYPE-1 RESTRICTION ENZYME ECOKI SPECIFICITY PROTEIN"/>
    <property type="match status" value="1"/>
</dbReference>
<sequence>MHKEWATSKLGDICEFLDGRRKPVKKADREKMKGDIPYYGATGIVDWVDSYLFNESLVLLGEDGENLRSRVLPMAFKVEGKSWVNNHAHVIRPSSEIDIDFLVQYLNSLDYEPFITGSAQPKLNQNVCKKIPVNIPSFSEQLKIANILTSVDNAISKTEAIIEQTEKVKKGLMQQLLTKGIRHTKFKQTEIGEIPEEWDIGTLRDYSDHITKGATPTTYGFDWTDAGILFLRNECIKDTGLTLSGSSFISAEAHQAMKRSIVKHGDILITITGNLGQTCIFDSEHKEANINQHIARIRIVDDTLNPLFINYFLNSEPMRQMYGLIKTGLAYPQLSLKQVQEIRVPIPTKEEQLAIVEVLSRVDQKVSVESNKRQHLEKLKKGLMQSLLTGKVRVKVDDPEAVTT</sequence>
<dbReference type="CDD" id="cd17246">
    <property type="entry name" value="RMtype1_S_SonII-TRD2-CR2_like"/>
    <property type="match status" value="1"/>
</dbReference>
<reference evidence="6" key="1">
    <citation type="journal article" date="2019" name="Int. J. Syst. Evol. Microbiol.">
        <title>The Global Catalogue of Microorganisms (GCM) 10K type strain sequencing project: providing services to taxonomists for standard genome sequencing and annotation.</title>
        <authorList>
            <consortium name="The Broad Institute Genomics Platform"/>
            <consortium name="The Broad Institute Genome Sequencing Center for Infectious Disease"/>
            <person name="Wu L."/>
            <person name="Ma J."/>
        </authorList>
    </citation>
    <scope>NUCLEOTIDE SEQUENCE [LARGE SCALE GENOMIC DNA]</scope>
    <source>
        <strain evidence="6">CCUG 59129</strain>
    </source>
</reference>
<dbReference type="Pfam" id="PF01420">
    <property type="entry name" value="Methylase_S"/>
    <property type="match status" value="2"/>
</dbReference>
<keyword evidence="3" id="KW-0238">DNA-binding</keyword>
<keyword evidence="5" id="KW-0255">Endonuclease</keyword>
<keyword evidence="6" id="KW-1185">Reference proteome</keyword>
<evidence type="ECO:0000259" key="4">
    <source>
        <dbReference type="Pfam" id="PF01420"/>
    </source>
</evidence>
<comment type="similarity">
    <text evidence="1">Belongs to the type-I restriction system S methylase family.</text>
</comment>
<name>A0ABW3HKF1_9BACL</name>
<dbReference type="GO" id="GO:0016787">
    <property type="term" value="F:hydrolase activity"/>
    <property type="evidence" value="ECO:0007669"/>
    <property type="project" value="UniProtKB-KW"/>
</dbReference>
<dbReference type="InterPro" id="IPR044946">
    <property type="entry name" value="Restrct_endonuc_typeI_TRD_sf"/>
</dbReference>
<keyword evidence="2" id="KW-0680">Restriction system</keyword>
<dbReference type="EMBL" id="JBHTJZ010000004">
    <property type="protein sequence ID" value="MFD0957984.1"/>
    <property type="molecule type" value="Genomic_DNA"/>
</dbReference>
<dbReference type="Gene3D" id="3.90.220.20">
    <property type="entry name" value="DNA methylase specificity domains"/>
    <property type="match status" value="2"/>
</dbReference>
<feature type="domain" description="Type I restriction modification DNA specificity" evidence="4">
    <location>
        <begin position="195"/>
        <end position="377"/>
    </location>
</feature>
<accession>A0ABW3HKF1</accession>
<dbReference type="GO" id="GO:0004519">
    <property type="term" value="F:endonuclease activity"/>
    <property type="evidence" value="ECO:0007669"/>
    <property type="project" value="UniProtKB-KW"/>
</dbReference>
<dbReference type="CDD" id="cd17262">
    <property type="entry name" value="RMtype1_S_Aco12261I-TRD2-CR2"/>
    <property type="match status" value="1"/>
</dbReference>
<comment type="caution">
    <text evidence="5">The sequence shown here is derived from an EMBL/GenBank/DDBJ whole genome shotgun (WGS) entry which is preliminary data.</text>
</comment>
<evidence type="ECO:0000256" key="3">
    <source>
        <dbReference type="ARBA" id="ARBA00023125"/>
    </source>
</evidence>
<dbReference type="InterPro" id="IPR052021">
    <property type="entry name" value="Type-I_RS_S_subunit"/>
</dbReference>
<organism evidence="5 6">
    <name type="scientific">Paenibacillus chungangensis</name>
    <dbReference type="NCBI Taxonomy" id="696535"/>
    <lineage>
        <taxon>Bacteria</taxon>
        <taxon>Bacillati</taxon>
        <taxon>Bacillota</taxon>
        <taxon>Bacilli</taxon>
        <taxon>Bacillales</taxon>
        <taxon>Paenibacillaceae</taxon>
        <taxon>Paenibacillus</taxon>
    </lineage>
</organism>
<dbReference type="Gene3D" id="1.10.287.1120">
    <property type="entry name" value="Bipartite methylase S protein"/>
    <property type="match status" value="1"/>
</dbReference>
<dbReference type="Proteomes" id="UP001596989">
    <property type="component" value="Unassembled WGS sequence"/>
</dbReference>
<dbReference type="SUPFAM" id="SSF116734">
    <property type="entry name" value="DNA methylase specificity domain"/>
    <property type="match status" value="2"/>
</dbReference>
<evidence type="ECO:0000256" key="1">
    <source>
        <dbReference type="ARBA" id="ARBA00010923"/>
    </source>
</evidence>
<dbReference type="InterPro" id="IPR000055">
    <property type="entry name" value="Restrct_endonuc_typeI_TRD"/>
</dbReference>
<keyword evidence="5" id="KW-0378">Hydrolase</keyword>
<dbReference type="RefSeq" id="WP_377561612.1">
    <property type="nucleotide sequence ID" value="NZ_JBHTJZ010000004.1"/>
</dbReference>
<dbReference type="EC" id="3.1.21.-" evidence="5"/>
<evidence type="ECO:0000313" key="6">
    <source>
        <dbReference type="Proteomes" id="UP001596989"/>
    </source>
</evidence>
<protein>
    <submittedName>
        <fullName evidence="5">Restriction endonuclease subunit S</fullName>
        <ecNumber evidence="5">3.1.21.-</ecNumber>
    </submittedName>
</protein>
<feature type="domain" description="Type I restriction modification DNA specificity" evidence="4">
    <location>
        <begin position="3"/>
        <end position="164"/>
    </location>
</feature>
<proteinExistence type="inferred from homology"/>
<dbReference type="PANTHER" id="PTHR30408:SF12">
    <property type="entry name" value="TYPE I RESTRICTION ENZYME MJAVIII SPECIFICITY SUBUNIT"/>
    <property type="match status" value="1"/>
</dbReference>
<evidence type="ECO:0000313" key="5">
    <source>
        <dbReference type="EMBL" id="MFD0957984.1"/>
    </source>
</evidence>
<evidence type="ECO:0000256" key="2">
    <source>
        <dbReference type="ARBA" id="ARBA00022747"/>
    </source>
</evidence>
<gene>
    <name evidence="5" type="ORF">ACFQ2I_01125</name>
</gene>